<keyword evidence="5" id="KW-0732">Signal</keyword>
<dbReference type="OrthoDB" id="9795222at2"/>
<evidence type="ECO:0000259" key="6">
    <source>
        <dbReference type="Pfam" id="PF12708"/>
    </source>
</evidence>
<dbReference type="Gene3D" id="2.160.20.10">
    <property type="entry name" value="Single-stranded right-handed beta-helix, Pectin lyase-like"/>
    <property type="match status" value="1"/>
</dbReference>
<dbReference type="PANTHER" id="PTHR31339:SF9">
    <property type="entry name" value="PLASMIN AND FIBRONECTIN-BINDING PROTEIN A"/>
    <property type="match status" value="1"/>
</dbReference>
<evidence type="ECO:0000313" key="7">
    <source>
        <dbReference type="EMBL" id="ATC64266.1"/>
    </source>
</evidence>
<dbReference type="SMART" id="SM00710">
    <property type="entry name" value="PbH1"/>
    <property type="match status" value="6"/>
</dbReference>
<dbReference type="PANTHER" id="PTHR31339">
    <property type="entry name" value="PECTIN LYASE-RELATED"/>
    <property type="match status" value="1"/>
</dbReference>
<dbReference type="InterPro" id="IPR012334">
    <property type="entry name" value="Pectin_lyas_fold"/>
</dbReference>
<dbReference type="InterPro" id="IPR000743">
    <property type="entry name" value="Glyco_hydro_28"/>
</dbReference>
<evidence type="ECO:0000256" key="4">
    <source>
        <dbReference type="RuleBase" id="RU361169"/>
    </source>
</evidence>
<dbReference type="Pfam" id="PF00295">
    <property type="entry name" value="Glyco_hydro_28"/>
    <property type="match status" value="1"/>
</dbReference>
<evidence type="ECO:0000256" key="2">
    <source>
        <dbReference type="ARBA" id="ARBA00022801"/>
    </source>
</evidence>
<evidence type="ECO:0000256" key="1">
    <source>
        <dbReference type="ARBA" id="ARBA00008834"/>
    </source>
</evidence>
<dbReference type="InterPro" id="IPR024535">
    <property type="entry name" value="RHGA/B-epi-like_pectate_lyase"/>
</dbReference>
<gene>
    <name evidence="7" type="ORF">CMV30_10030</name>
</gene>
<feature type="signal peptide" evidence="5">
    <location>
        <begin position="1"/>
        <end position="33"/>
    </location>
</feature>
<proteinExistence type="inferred from homology"/>
<name>A0A290QDE0_9BACT</name>
<comment type="similarity">
    <text evidence="1 4">Belongs to the glycosyl hydrolase 28 family.</text>
</comment>
<organism evidence="7 8">
    <name type="scientific">Nibricoccus aquaticus</name>
    <dbReference type="NCBI Taxonomy" id="2576891"/>
    <lineage>
        <taxon>Bacteria</taxon>
        <taxon>Pseudomonadati</taxon>
        <taxon>Verrucomicrobiota</taxon>
        <taxon>Opitutia</taxon>
        <taxon>Opitutales</taxon>
        <taxon>Opitutaceae</taxon>
        <taxon>Nibricoccus</taxon>
    </lineage>
</organism>
<feature type="domain" description="Rhamnogalacturonase A/B/Epimerase-like pectate lyase" evidence="6">
    <location>
        <begin position="38"/>
        <end position="90"/>
    </location>
</feature>
<sequence length="441" mass="48315">MPRTRLLSLRVRPLHRLALCVTALALGTVSLHAADFPVTDFGATADDTTLDTEAIQKAIDTAHEKGGGRVVLPKGTVRSGSIFLKQNVELHLPADAVLLGSNNIAGYPKRPTRIEGHFPEWRLALINAQNLTGVRITGSGKIDGNGILFWAAFWQRRKENRNLTNLEIERPRLFLIDTCTDVRIEGLTLRDSGFWNVHLYRCRDVVLEGLDIASPGQGSVIRAPSTDGIDIDSCQNVTIRRCKISVDDDCIALKGTKGPLALQDESSPPVENILIEDCEFGSGHGVLTCGSEATIVRNVTVRNCTIRGENNIVRLKMRPDTPQLYENLLFENLTLDSTGGRLFDVKPWTQFFDLKGYPLQPSVAKNITVRNVTGRYGSLGILNPNSIDTVDGITLENVTLTVTDSKFELGEIVKNLTAKNVTINSQPFASPTPAPSRKGGW</sequence>
<evidence type="ECO:0000256" key="5">
    <source>
        <dbReference type="SAM" id="SignalP"/>
    </source>
</evidence>
<evidence type="ECO:0000313" key="8">
    <source>
        <dbReference type="Proteomes" id="UP000217265"/>
    </source>
</evidence>
<dbReference type="SUPFAM" id="SSF51126">
    <property type="entry name" value="Pectin lyase-like"/>
    <property type="match status" value="1"/>
</dbReference>
<dbReference type="Proteomes" id="UP000217265">
    <property type="component" value="Chromosome"/>
</dbReference>
<feature type="chain" id="PRO_5012855213" evidence="5">
    <location>
        <begin position="34"/>
        <end position="441"/>
    </location>
</feature>
<dbReference type="AlphaFoldDB" id="A0A290QDE0"/>
<keyword evidence="8" id="KW-1185">Reference proteome</keyword>
<dbReference type="KEGG" id="vbh:CMV30_10030"/>
<keyword evidence="3 4" id="KW-0326">Glycosidase</keyword>
<dbReference type="InterPro" id="IPR011050">
    <property type="entry name" value="Pectin_lyase_fold/virulence"/>
</dbReference>
<dbReference type="GO" id="GO:0004650">
    <property type="term" value="F:polygalacturonase activity"/>
    <property type="evidence" value="ECO:0007669"/>
    <property type="project" value="InterPro"/>
</dbReference>
<dbReference type="Pfam" id="PF12708">
    <property type="entry name" value="Pect-lyase_RHGA_epim"/>
    <property type="match status" value="1"/>
</dbReference>
<evidence type="ECO:0000256" key="3">
    <source>
        <dbReference type="ARBA" id="ARBA00023295"/>
    </source>
</evidence>
<keyword evidence="2 4" id="KW-0378">Hydrolase</keyword>
<protein>
    <submittedName>
        <fullName evidence="7">Exopolygalacturonase</fullName>
    </submittedName>
</protein>
<dbReference type="GO" id="GO:0005975">
    <property type="term" value="P:carbohydrate metabolic process"/>
    <property type="evidence" value="ECO:0007669"/>
    <property type="project" value="InterPro"/>
</dbReference>
<dbReference type="RefSeq" id="WP_096055898.1">
    <property type="nucleotide sequence ID" value="NZ_CP023344.1"/>
</dbReference>
<accession>A0A290QDE0</accession>
<reference evidence="7 8" key="1">
    <citation type="submission" date="2017-09" db="EMBL/GenBank/DDBJ databases">
        <title>Complete genome sequence of Verrucomicrobial strain HZ-65, isolated from freshwater.</title>
        <authorList>
            <person name="Choi A."/>
        </authorList>
    </citation>
    <scope>NUCLEOTIDE SEQUENCE [LARGE SCALE GENOMIC DNA]</scope>
    <source>
        <strain evidence="7 8">HZ-65</strain>
    </source>
</reference>
<dbReference type="InterPro" id="IPR051801">
    <property type="entry name" value="GH28_Enzymes"/>
</dbReference>
<dbReference type="InterPro" id="IPR006626">
    <property type="entry name" value="PbH1"/>
</dbReference>
<dbReference type="EMBL" id="CP023344">
    <property type="protein sequence ID" value="ATC64266.1"/>
    <property type="molecule type" value="Genomic_DNA"/>
</dbReference>